<feature type="region of interest" description="Disordered" evidence="9">
    <location>
        <begin position="216"/>
        <end position="235"/>
    </location>
</feature>
<evidence type="ECO:0000313" key="11">
    <source>
        <dbReference type="Proteomes" id="UP000557566"/>
    </source>
</evidence>
<comment type="similarity">
    <text evidence="3">Belongs to the WHI5/NRM1 family.</text>
</comment>
<gene>
    <name evidence="10" type="ORF">G6O67_004604</name>
</gene>
<dbReference type="OrthoDB" id="2359117at2759"/>
<comment type="caution">
    <text evidence="10">The sequence shown here is derived from an EMBL/GenBank/DDBJ whole genome shotgun (WGS) entry which is preliminary data.</text>
</comment>
<feature type="compositionally biased region" description="Low complexity" evidence="9">
    <location>
        <begin position="505"/>
        <end position="527"/>
    </location>
</feature>
<keyword evidence="4" id="KW-0963">Cytoplasm</keyword>
<dbReference type="GO" id="GO:0000082">
    <property type="term" value="P:G1/S transition of mitotic cell cycle"/>
    <property type="evidence" value="ECO:0007669"/>
    <property type="project" value="InterPro"/>
</dbReference>
<dbReference type="PANTHER" id="PTHR28246">
    <property type="entry name" value="G1-SPECIFIC TRANSCRIPTIONAL REPRESSOR WHI5-RELATED"/>
    <property type="match status" value="1"/>
</dbReference>
<dbReference type="InterPro" id="IPR039198">
    <property type="entry name" value="Srl3/Whi5"/>
</dbReference>
<dbReference type="Proteomes" id="UP000557566">
    <property type="component" value="Unassembled WGS sequence"/>
</dbReference>
<organism evidence="10 11">
    <name type="scientific">Ophiocordyceps sinensis</name>
    <dbReference type="NCBI Taxonomy" id="72228"/>
    <lineage>
        <taxon>Eukaryota</taxon>
        <taxon>Fungi</taxon>
        <taxon>Dikarya</taxon>
        <taxon>Ascomycota</taxon>
        <taxon>Pezizomycotina</taxon>
        <taxon>Sordariomycetes</taxon>
        <taxon>Hypocreomycetidae</taxon>
        <taxon>Hypocreales</taxon>
        <taxon>Ophiocordycipitaceae</taxon>
        <taxon>Ophiocordyceps</taxon>
    </lineage>
</organism>
<feature type="compositionally biased region" description="Polar residues" evidence="9">
    <location>
        <begin position="536"/>
        <end position="548"/>
    </location>
</feature>
<dbReference type="GO" id="GO:0033309">
    <property type="term" value="C:SBF transcription complex"/>
    <property type="evidence" value="ECO:0007669"/>
    <property type="project" value="TreeGrafter"/>
</dbReference>
<keyword evidence="8" id="KW-0539">Nucleus</keyword>
<reference evidence="10 11" key="1">
    <citation type="journal article" date="2020" name="Genome Biol. Evol.">
        <title>A new high-quality draft genome assembly of the Chinese cordyceps Ophiocordyceps sinensis.</title>
        <authorList>
            <person name="Shu R."/>
            <person name="Zhang J."/>
            <person name="Meng Q."/>
            <person name="Zhang H."/>
            <person name="Zhou G."/>
            <person name="Li M."/>
            <person name="Wu P."/>
            <person name="Zhao Y."/>
            <person name="Chen C."/>
            <person name="Qin Q."/>
        </authorList>
    </citation>
    <scope>NUCLEOTIDE SEQUENCE [LARGE SCALE GENOMIC DNA]</scope>
    <source>
        <strain evidence="10 11">IOZ07</strain>
    </source>
</reference>
<evidence type="ECO:0000256" key="5">
    <source>
        <dbReference type="ARBA" id="ARBA00022491"/>
    </source>
</evidence>
<feature type="compositionally biased region" description="Basic and acidic residues" evidence="9">
    <location>
        <begin position="702"/>
        <end position="716"/>
    </location>
</feature>
<dbReference type="EMBL" id="JAAVMX010000005">
    <property type="protein sequence ID" value="KAF4508192.1"/>
    <property type="molecule type" value="Genomic_DNA"/>
</dbReference>
<dbReference type="GO" id="GO:0005737">
    <property type="term" value="C:cytoplasm"/>
    <property type="evidence" value="ECO:0007669"/>
    <property type="project" value="UniProtKB-SubCell"/>
</dbReference>
<feature type="region of interest" description="Disordered" evidence="9">
    <location>
        <begin position="141"/>
        <end position="206"/>
    </location>
</feature>
<keyword evidence="7" id="KW-0804">Transcription</keyword>
<evidence type="ECO:0000256" key="7">
    <source>
        <dbReference type="ARBA" id="ARBA00023163"/>
    </source>
</evidence>
<dbReference type="AlphaFoldDB" id="A0A8H4PPS4"/>
<feature type="region of interest" description="Disordered" evidence="9">
    <location>
        <begin position="245"/>
        <end position="345"/>
    </location>
</feature>
<keyword evidence="5" id="KW-0678">Repressor</keyword>
<evidence type="ECO:0008006" key="12">
    <source>
        <dbReference type="Google" id="ProtNLM"/>
    </source>
</evidence>
<feature type="region of interest" description="Disordered" evidence="9">
    <location>
        <begin position="32"/>
        <end position="62"/>
    </location>
</feature>
<feature type="compositionally biased region" description="Polar residues" evidence="9">
    <location>
        <begin position="561"/>
        <end position="575"/>
    </location>
</feature>
<dbReference type="Pfam" id="PF08528">
    <property type="entry name" value="Whi5"/>
    <property type="match status" value="1"/>
</dbReference>
<proteinExistence type="inferred from homology"/>
<keyword evidence="6" id="KW-0805">Transcription regulation</keyword>
<evidence type="ECO:0000256" key="4">
    <source>
        <dbReference type="ARBA" id="ARBA00022490"/>
    </source>
</evidence>
<sequence length="743" mass="77960">MPCDRRQQSRLSSPTGTVWYLRSSYEYRASQTRAASPVGARSAAPQNSSVLRDRPHSANSLGTASRYSTRLETLFPSHWILSPAKRLSPASVATGPRNPVVDLPSGCHFCSLTLPCSPRLRLASPFASALPCAIARRHPPPQSIPPLDPSILSLPSAPSPPSGLTTTTTDTDSNWRQHAMSPDWRAENSSHHPHAVSSTLSSFEADTRGGEIPRALAEDDSWTRGGDPADPTSCPALVATTLHRRASTSSQAVDLDSDMTARQQLHSHRLDRQPPQLQPPMDRDGVASSSHGFVRSVTNSQESAATTSTDQIVTPPPSDTSAGLDGSVLAEGGGGDDGANEAAAGATVDESALDAPGRDSQLHQLSAVAAIQDRIMADEAGAGGSKKRMADGVVKMRDDITNPVKGHSRNTSAISMASTTGSNMGQLSAELKTLLSYAMVKVSHGWQSRSLDEVESLASQAVSPTSSAYTVHRTLEASASPRQPATAAHVHFSQDSTRGRRESDSPPSLLSPDKPALAAAAPIQPSATPLRPSPNARRNSNPRYTPTMLSRAPSASPHTPGPSSQPATRQPSISRAEQDVAESLLFMSSPGNSTNLKHTFSPSISPGAQKPLPPRNTGGRHALPSGPRKALPSQRPAVSGKKAGGMAPPPASPMDLASPQSTHLSPTRGAPKKRANGASSHVRASLSLPSGLGMVQGKARKSLRDEDIERMLDRAGAESLDSSDGEEIQLPPGRRGAAGVMET</sequence>
<dbReference type="GO" id="GO:0003712">
    <property type="term" value="F:transcription coregulator activity"/>
    <property type="evidence" value="ECO:0007669"/>
    <property type="project" value="TreeGrafter"/>
</dbReference>
<evidence type="ECO:0000256" key="6">
    <source>
        <dbReference type="ARBA" id="ARBA00023015"/>
    </source>
</evidence>
<comment type="subcellular location">
    <subcellularLocation>
        <location evidence="2">Cytoplasm</location>
    </subcellularLocation>
    <subcellularLocation>
        <location evidence="1">Nucleus</location>
    </subcellularLocation>
</comment>
<accession>A0A8H4PPS4</accession>
<feature type="region of interest" description="Disordered" evidence="9">
    <location>
        <begin position="477"/>
        <end position="743"/>
    </location>
</feature>
<protein>
    <recommendedName>
        <fullName evidence="12">Cyclin-dependent kinase</fullName>
    </recommendedName>
</protein>
<evidence type="ECO:0000256" key="8">
    <source>
        <dbReference type="ARBA" id="ARBA00023242"/>
    </source>
</evidence>
<feature type="compositionally biased region" description="Polar residues" evidence="9">
    <location>
        <begin position="287"/>
        <end position="312"/>
    </location>
</feature>
<evidence type="ECO:0000313" key="10">
    <source>
        <dbReference type="EMBL" id="KAF4508192.1"/>
    </source>
</evidence>
<evidence type="ECO:0000256" key="9">
    <source>
        <dbReference type="SAM" id="MobiDB-lite"/>
    </source>
</evidence>
<name>A0A8H4PPS4_9HYPO</name>
<dbReference type="InterPro" id="IPR013734">
    <property type="entry name" value="TF_Nrm1/Whi5"/>
</dbReference>
<evidence type="ECO:0000256" key="2">
    <source>
        <dbReference type="ARBA" id="ARBA00004496"/>
    </source>
</evidence>
<evidence type="ECO:0000256" key="1">
    <source>
        <dbReference type="ARBA" id="ARBA00004123"/>
    </source>
</evidence>
<feature type="compositionally biased region" description="Low complexity" evidence="9">
    <location>
        <begin position="149"/>
        <end position="172"/>
    </location>
</feature>
<feature type="compositionally biased region" description="Polar residues" evidence="9">
    <location>
        <begin position="589"/>
        <end position="606"/>
    </location>
</feature>
<dbReference type="PANTHER" id="PTHR28246:SF1">
    <property type="entry name" value="G1-SPECIFIC TRANSCRIPTIONAL REPRESSOR WHI5-RELATED"/>
    <property type="match status" value="1"/>
</dbReference>
<evidence type="ECO:0000256" key="3">
    <source>
        <dbReference type="ARBA" id="ARBA00006922"/>
    </source>
</evidence>
<keyword evidence="11" id="KW-1185">Reference proteome</keyword>